<organism evidence="10 11">
    <name type="scientific">Candidatus Limenecus avicola</name>
    <dbReference type="NCBI Taxonomy" id="2840847"/>
    <lineage>
        <taxon>Bacteria</taxon>
        <taxon>Bacillati</taxon>
        <taxon>Bacillota</taxon>
        <taxon>Clostridia</taxon>
        <taxon>Eubacteriales</taxon>
        <taxon>Clostridiaceae</taxon>
        <taxon>Clostridiaceae incertae sedis</taxon>
        <taxon>Candidatus Limenecus</taxon>
    </lineage>
</organism>
<evidence type="ECO:0000256" key="7">
    <source>
        <dbReference type="RuleBase" id="RU000397"/>
    </source>
</evidence>
<feature type="binding site" evidence="5">
    <location>
        <position position="316"/>
    </location>
    <ligand>
        <name>NAD(+)</name>
        <dbReference type="ChEBI" id="CHEBI:57540"/>
    </ligand>
</feature>
<dbReference type="InterPro" id="IPR036291">
    <property type="entry name" value="NAD(P)-bd_dom_sf"/>
</dbReference>
<dbReference type="InterPro" id="IPR006424">
    <property type="entry name" value="Glyceraldehyde-3-P_DH_1"/>
</dbReference>
<dbReference type="Pfam" id="PF02800">
    <property type="entry name" value="Gp_dh_C"/>
    <property type="match status" value="1"/>
</dbReference>
<dbReference type="PROSITE" id="PS00071">
    <property type="entry name" value="GAPDH"/>
    <property type="match status" value="1"/>
</dbReference>
<dbReference type="InterPro" id="IPR020830">
    <property type="entry name" value="GlycerAld_3-P_DH_AS"/>
</dbReference>
<dbReference type="SUPFAM" id="SSF51735">
    <property type="entry name" value="NAD(P)-binding Rossmann-fold domains"/>
    <property type="match status" value="1"/>
</dbReference>
<dbReference type="Gene3D" id="3.30.360.10">
    <property type="entry name" value="Dihydrodipicolinate Reductase, domain 2"/>
    <property type="match status" value="1"/>
</dbReference>
<evidence type="ECO:0000256" key="8">
    <source>
        <dbReference type="RuleBase" id="RU361160"/>
    </source>
</evidence>
<dbReference type="PANTHER" id="PTHR43148">
    <property type="entry name" value="GLYCERALDEHYDE-3-PHOSPHATE DEHYDROGENASE 2"/>
    <property type="match status" value="1"/>
</dbReference>
<keyword evidence="5" id="KW-0547">Nucleotide-binding</keyword>
<evidence type="ECO:0000256" key="3">
    <source>
        <dbReference type="PIRSR" id="PIRSR000149-1"/>
    </source>
</evidence>
<feature type="binding site" evidence="4">
    <location>
        <position position="237"/>
    </location>
    <ligand>
        <name>D-glyceraldehyde 3-phosphate</name>
        <dbReference type="ChEBI" id="CHEBI:59776"/>
    </ligand>
</feature>
<dbReference type="NCBIfam" id="TIGR01534">
    <property type="entry name" value="GAPDH-I"/>
    <property type="match status" value="1"/>
</dbReference>
<feature type="binding site" evidence="4">
    <location>
        <begin position="214"/>
        <end position="215"/>
    </location>
    <ligand>
        <name>D-glyceraldehyde 3-phosphate</name>
        <dbReference type="ChEBI" id="CHEBI:59776"/>
    </ligand>
</feature>
<keyword evidence="5" id="KW-0520">NAD</keyword>
<comment type="similarity">
    <text evidence="1 7">Belongs to the glyceraldehyde-3-phosphate dehydrogenase family.</text>
</comment>
<dbReference type="GO" id="GO:0051287">
    <property type="term" value="F:NAD binding"/>
    <property type="evidence" value="ECO:0007669"/>
    <property type="project" value="InterPro"/>
</dbReference>
<dbReference type="InterPro" id="IPR020828">
    <property type="entry name" value="GlycerAld_3-P_DH_NAD(P)-bd"/>
</dbReference>
<evidence type="ECO:0000256" key="6">
    <source>
        <dbReference type="PIRSR" id="PIRSR000149-4"/>
    </source>
</evidence>
<dbReference type="FunFam" id="3.30.360.10:FF:000002">
    <property type="entry name" value="Glyceraldehyde-3-phosphate dehydrogenase"/>
    <property type="match status" value="1"/>
</dbReference>
<dbReference type="CDD" id="cd18126">
    <property type="entry name" value="GAPDH_I_C"/>
    <property type="match status" value="1"/>
</dbReference>
<dbReference type="PRINTS" id="PR00078">
    <property type="entry name" value="G3PDHDRGNASE"/>
</dbReference>
<proteinExistence type="inferred from homology"/>
<dbReference type="SUPFAM" id="SSF55347">
    <property type="entry name" value="Glyceraldehyde-3-phosphate dehydrogenase-like, C-terminal domain"/>
    <property type="match status" value="1"/>
</dbReference>
<feature type="site" description="Activates thiol group during catalysis" evidence="6">
    <location>
        <position position="183"/>
    </location>
</feature>
<dbReference type="GO" id="GO:0006006">
    <property type="term" value="P:glucose metabolic process"/>
    <property type="evidence" value="ECO:0007669"/>
    <property type="project" value="InterPro"/>
</dbReference>
<comment type="caution">
    <text evidence="10">The sequence shown here is derived from an EMBL/GenBank/DDBJ whole genome shotgun (WGS) entry which is preliminary data.</text>
</comment>
<feature type="binding site" evidence="4">
    <location>
        <begin position="155"/>
        <end position="157"/>
    </location>
    <ligand>
        <name>D-glyceraldehyde 3-phosphate</name>
        <dbReference type="ChEBI" id="CHEBI:59776"/>
    </ligand>
</feature>
<dbReference type="PIRSF" id="PIRSF000149">
    <property type="entry name" value="GAP_DH"/>
    <property type="match status" value="1"/>
</dbReference>
<dbReference type="FunFam" id="3.40.50.720:FF:000001">
    <property type="entry name" value="Glyceraldehyde-3-phosphate dehydrogenase"/>
    <property type="match status" value="1"/>
</dbReference>
<sequence>MAKKVAINGFGRIGRNTLRAAVKEGIFNEIDYVAINDPGLKPEDAARLFKYDSVMGKFDGEVEAYDEGIIVNGKKIKFFAEKDPANLPWKDLGVDVVVESTGFFTDAEKAKAHIAAGAKKVIISAPATNEDITIVLGVNEKEYDPAKHNVISMASCTTNCLAPVAKVIKEKFGIVKGLMTTVHSYTGDQRILDAGHKDPRRARAGALNIVPTKTGAAKAVALVLPELKGKLDGFAMRVPTPDVSLVDVVFETEKPVTVEAVNAALKEGADGHVLCYTEEPLVSTDYIGSSQSSTVDALLTRVMGDNMVKIISWYDNEMGYSTRLAETTKMVAEKV</sequence>
<evidence type="ECO:0000256" key="1">
    <source>
        <dbReference type="ARBA" id="ARBA00007406"/>
    </source>
</evidence>
<feature type="binding site" evidence="4">
    <location>
        <position position="186"/>
    </location>
    <ligand>
        <name>D-glyceraldehyde 3-phosphate</name>
        <dbReference type="ChEBI" id="CHEBI:59776"/>
    </ligand>
</feature>
<dbReference type="InterPro" id="IPR020831">
    <property type="entry name" value="GlycerAld/Erythrose_P_DH"/>
</dbReference>
<dbReference type="SMART" id="SM00846">
    <property type="entry name" value="Gp_dh_N"/>
    <property type="match status" value="1"/>
</dbReference>
<feature type="active site" description="Nucleophile" evidence="3">
    <location>
        <position position="156"/>
    </location>
</feature>
<accession>A0A9D1N0Y4</accession>
<feature type="binding site" evidence="5">
    <location>
        <position position="124"/>
    </location>
    <ligand>
        <name>NAD(+)</name>
        <dbReference type="ChEBI" id="CHEBI:57540"/>
    </ligand>
</feature>
<dbReference type="Pfam" id="PF00044">
    <property type="entry name" value="Gp_dh_N"/>
    <property type="match status" value="1"/>
</dbReference>
<evidence type="ECO:0000259" key="9">
    <source>
        <dbReference type="SMART" id="SM00846"/>
    </source>
</evidence>
<dbReference type="InterPro" id="IPR020829">
    <property type="entry name" value="GlycerAld_3-P_DH_cat"/>
</dbReference>
<gene>
    <name evidence="10" type="primary">gap</name>
    <name evidence="10" type="ORF">IAD26_08175</name>
</gene>
<evidence type="ECO:0000256" key="2">
    <source>
        <dbReference type="ARBA" id="ARBA00023002"/>
    </source>
</evidence>
<feature type="binding site" evidence="5">
    <location>
        <position position="37"/>
    </location>
    <ligand>
        <name>NAD(+)</name>
        <dbReference type="ChEBI" id="CHEBI:57540"/>
    </ligand>
</feature>
<keyword evidence="2 8" id="KW-0560">Oxidoreductase</keyword>
<evidence type="ECO:0000313" key="10">
    <source>
        <dbReference type="EMBL" id="HIU93092.1"/>
    </source>
</evidence>
<dbReference type="AlphaFoldDB" id="A0A9D1N0Y4"/>
<evidence type="ECO:0000313" key="11">
    <source>
        <dbReference type="Proteomes" id="UP000886748"/>
    </source>
</evidence>
<protein>
    <recommendedName>
        <fullName evidence="8">Glyceraldehyde-3-phosphate dehydrogenase</fullName>
        <ecNumber evidence="8">1.2.1.-</ecNumber>
    </recommendedName>
</protein>
<reference evidence="10" key="1">
    <citation type="submission" date="2020-10" db="EMBL/GenBank/DDBJ databases">
        <authorList>
            <person name="Gilroy R."/>
        </authorList>
    </citation>
    <scope>NUCLEOTIDE SEQUENCE</scope>
    <source>
        <strain evidence="10">CHK154-7741</strain>
    </source>
</reference>
<evidence type="ECO:0000256" key="4">
    <source>
        <dbReference type="PIRSR" id="PIRSR000149-2"/>
    </source>
</evidence>
<dbReference type="Proteomes" id="UP000886748">
    <property type="component" value="Unassembled WGS sequence"/>
</dbReference>
<dbReference type="CDD" id="cd05214">
    <property type="entry name" value="GAPDH_I_N"/>
    <property type="match status" value="1"/>
</dbReference>
<feature type="binding site" evidence="5">
    <location>
        <begin position="12"/>
        <end position="13"/>
    </location>
    <ligand>
        <name>NAD(+)</name>
        <dbReference type="ChEBI" id="CHEBI:57540"/>
    </ligand>
</feature>
<name>A0A9D1N0Y4_9CLOT</name>
<dbReference type="GO" id="GO:0016620">
    <property type="term" value="F:oxidoreductase activity, acting on the aldehyde or oxo group of donors, NAD or NADP as acceptor"/>
    <property type="evidence" value="ECO:0007669"/>
    <property type="project" value="InterPro"/>
</dbReference>
<feature type="domain" description="Glyceraldehyde 3-phosphate dehydrogenase NAD(P) binding" evidence="9">
    <location>
        <begin position="3"/>
        <end position="156"/>
    </location>
</feature>
<evidence type="ECO:0000256" key="5">
    <source>
        <dbReference type="PIRSR" id="PIRSR000149-3"/>
    </source>
</evidence>
<dbReference type="EC" id="1.2.1.-" evidence="8"/>
<reference evidence="10" key="2">
    <citation type="journal article" date="2021" name="PeerJ">
        <title>Extensive microbial diversity within the chicken gut microbiome revealed by metagenomics and culture.</title>
        <authorList>
            <person name="Gilroy R."/>
            <person name="Ravi A."/>
            <person name="Getino M."/>
            <person name="Pursley I."/>
            <person name="Horton D.L."/>
            <person name="Alikhan N.F."/>
            <person name="Baker D."/>
            <person name="Gharbi K."/>
            <person name="Hall N."/>
            <person name="Watson M."/>
            <person name="Adriaenssens E.M."/>
            <person name="Foster-Nyarko E."/>
            <person name="Jarju S."/>
            <person name="Secka A."/>
            <person name="Antonio M."/>
            <person name="Oren A."/>
            <person name="Chaudhuri R.R."/>
            <person name="La Ragione R."/>
            <person name="Hildebrand F."/>
            <person name="Pallen M.J."/>
        </authorList>
    </citation>
    <scope>NUCLEOTIDE SEQUENCE</scope>
    <source>
        <strain evidence="10">CHK154-7741</strain>
    </source>
</reference>
<dbReference type="Gene3D" id="3.40.50.720">
    <property type="entry name" value="NAD(P)-binding Rossmann-like Domain"/>
    <property type="match status" value="1"/>
</dbReference>
<dbReference type="GO" id="GO:0050661">
    <property type="term" value="F:NADP binding"/>
    <property type="evidence" value="ECO:0007669"/>
    <property type="project" value="InterPro"/>
</dbReference>
<dbReference type="EMBL" id="DVOD01000059">
    <property type="protein sequence ID" value="HIU93092.1"/>
    <property type="molecule type" value="Genomic_DNA"/>
</dbReference>